<evidence type="ECO:0000313" key="2">
    <source>
        <dbReference type="Proteomes" id="UP000299102"/>
    </source>
</evidence>
<evidence type="ECO:0000313" key="1">
    <source>
        <dbReference type="EMBL" id="GBP50080.1"/>
    </source>
</evidence>
<dbReference type="AlphaFoldDB" id="A0A4C1WGV8"/>
<sequence length="118" mass="12891">MECRKNRIRIQGARVAPYISICYQLRSSRTGTGSAIGIESGTETESENETGVQKECIDGINIENVNGIKIKNETGIEIDIDMGIKEEKLILSPCWRKLAALSTYTGNPPTRKCKASAG</sequence>
<name>A0A4C1WGV8_EUMVA</name>
<comment type="caution">
    <text evidence="1">The sequence shown here is derived from an EMBL/GenBank/DDBJ whole genome shotgun (WGS) entry which is preliminary data.</text>
</comment>
<proteinExistence type="predicted"/>
<accession>A0A4C1WGV8</accession>
<dbReference type="Proteomes" id="UP000299102">
    <property type="component" value="Unassembled WGS sequence"/>
</dbReference>
<reference evidence="1 2" key="1">
    <citation type="journal article" date="2019" name="Commun. Biol.">
        <title>The bagworm genome reveals a unique fibroin gene that provides high tensile strength.</title>
        <authorList>
            <person name="Kono N."/>
            <person name="Nakamura H."/>
            <person name="Ohtoshi R."/>
            <person name="Tomita M."/>
            <person name="Numata K."/>
            <person name="Arakawa K."/>
        </authorList>
    </citation>
    <scope>NUCLEOTIDE SEQUENCE [LARGE SCALE GENOMIC DNA]</scope>
</reference>
<feature type="non-terminal residue" evidence="1">
    <location>
        <position position="118"/>
    </location>
</feature>
<protein>
    <submittedName>
        <fullName evidence="1">Uncharacterized protein</fullName>
    </submittedName>
</protein>
<gene>
    <name evidence="1" type="ORF">EVAR_17341_1</name>
</gene>
<dbReference type="EMBL" id="BGZK01000558">
    <property type="protein sequence ID" value="GBP50080.1"/>
    <property type="molecule type" value="Genomic_DNA"/>
</dbReference>
<keyword evidence="2" id="KW-1185">Reference proteome</keyword>
<organism evidence="1 2">
    <name type="scientific">Eumeta variegata</name>
    <name type="common">Bagworm moth</name>
    <name type="synonym">Eumeta japonica</name>
    <dbReference type="NCBI Taxonomy" id="151549"/>
    <lineage>
        <taxon>Eukaryota</taxon>
        <taxon>Metazoa</taxon>
        <taxon>Ecdysozoa</taxon>
        <taxon>Arthropoda</taxon>
        <taxon>Hexapoda</taxon>
        <taxon>Insecta</taxon>
        <taxon>Pterygota</taxon>
        <taxon>Neoptera</taxon>
        <taxon>Endopterygota</taxon>
        <taxon>Lepidoptera</taxon>
        <taxon>Glossata</taxon>
        <taxon>Ditrysia</taxon>
        <taxon>Tineoidea</taxon>
        <taxon>Psychidae</taxon>
        <taxon>Oiketicinae</taxon>
        <taxon>Eumeta</taxon>
    </lineage>
</organism>